<dbReference type="PRINTS" id="PR00080">
    <property type="entry name" value="SDRFAMILY"/>
</dbReference>
<dbReference type="Gene3D" id="3.40.50.720">
    <property type="entry name" value="NAD(P)-binding Rossmann-like Domain"/>
    <property type="match status" value="1"/>
</dbReference>
<dbReference type="NCBIfam" id="NF005559">
    <property type="entry name" value="PRK07231.1"/>
    <property type="match status" value="1"/>
</dbReference>
<dbReference type="Proteomes" id="UP000199046">
    <property type="component" value="Unassembled WGS sequence"/>
</dbReference>
<dbReference type="CDD" id="cd05233">
    <property type="entry name" value="SDR_c"/>
    <property type="match status" value="1"/>
</dbReference>
<dbReference type="EMBL" id="FOLY01000001">
    <property type="protein sequence ID" value="SFC06490.1"/>
    <property type="molecule type" value="Genomic_DNA"/>
</dbReference>
<comment type="similarity">
    <text evidence="1">Belongs to the short-chain dehydrogenases/reductases (SDR) family.</text>
</comment>
<keyword evidence="4" id="KW-1185">Reference proteome</keyword>
<dbReference type="RefSeq" id="WP_090130295.1">
    <property type="nucleotide sequence ID" value="NZ_FOLY01000001.1"/>
</dbReference>
<dbReference type="AlphaFoldDB" id="A0A1I1GBE7"/>
<dbReference type="FunFam" id="3.40.50.720:FF:000084">
    <property type="entry name" value="Short-chain dehydrogenase reductase"/>
    <property type="match status" value="1"/>
</dbReference>
<dbReference type="GO" id="GO:0016491">
    <property type="term" value="F:oxidoreductase activity"/>
    <property type="evidence" value="ECO:0007669"/>
    <property type="project" value="UniProtKB-KW"/>
</dbReference>
<dbReference type="InterPro" id="IPR002347">
    <property type="entry name" value="SDR_fam"/>
</dbReference>
<dbReference type="PANTHER" id="PTHR24321">
    <property type="entry name" value="DEHYDROGENASES, SHORT CHAIN"/>
    <property type="match status" value="1"/>
</dbReference>
<keyword evidence="2" id="KW-0560">Oxidoreductase</keyword>
<reference evidence="4" key="1">
    <citation type="submission" date="2016-10" db="EMBL/GenBank/DDBJ databases">
        <authorList>
            <person name="Varghese N."/>
            <person name="Submissions S."/>
        </authorList>
    </citation>
    <scope>NUCLEOTIDE SEQUENCE [LARGE SCALE GENOMIC DNA]</scope>
    <source>
        <strain evidence="4">DSM 23439</strain>
    </source>
</reference>
<organism evidence="3 4">
    <name type="scientific">Kushneria avicenniae</name>
    <dbReference type="NCBI Taxonomy" id="402385"/>
    <lineage>
        <taxon>Bacteria</taxon>
        <taxon>Pseudomonadati</taxon>
        <taxon>Pseudomonadota</taxon>
        <taxon>Gammaproteobacteria</taxon>
        <taxon>Oceanospirillales</taxon>
        <taxon>Halomonadaceae</taxon>
        <taxon>Kushneria</taxon>
    </lineage>
</organism>
<protein>
    <submittedName>
        <fullName evidence="3">NAD(P)-dependent dehydrogenase, short-chain alcohol dehydrogenase family</fullName>
    </submittedName>
</protein>
<sequence length="255" mass="26415">MNVSYDFSGQVALVTGASAGMGLAATRAFAGAGAAVVISDIDEAALNTLADELKAAGHQVLPVVCDVADDDQVAALVEQAVAAFGKLDMAYNNAGVQPIPAEMADQSLDDYERVMGINLRGVWSCMRHELAQMRRQGSGAIVNCSSVGGLVGGRALGSYYGSKHGVIGLTKTAAMDYADQGIRINAVCPGAISTPMVARMLEEQKEAMDEFLKLQAIGRLGTTDEVAQAVLWLCSDGASFVTGTTLAVDGCFTAN</sequence>
<evidence type="ECO:0000256" key="1">
    <source>
        <dbReference type="ARBA" id="ARBA00006484"/>
    </source>
</evidence>
<evidence type="ECO:0000256" key="2">
    <source>
        <dbReference type="ARBA" id="ARBA00023002"/>
    </source>
</evidence>
<dbReference type="PANTHER" id="PTHR24321:SF8">
    <property type="entry name" value="ESTRADIOL 17-BETA-DEHYDROGENASE 8-RELATED"/>
    <property type="match status" value="1"/>
</dbReference>
<name>A0A1I1GBE7_9GAMM</name>
<dbReference type="SUPFAM" id="SSF51735">
    <property type="entry name" value="NAD(P)-binding Rossmann-fold domains"/>
    <property type="match status" value="1"/>
</dbReference>
<evidence type="ECO:0000313" key="3">
    <source>
        <dbReference type="EMBL" id="SFC06490.1"/>
    </source>
</evidence>
<dbReference type="PRINTS" id="PR00081">
    <property type="entry name" value="GDHRDH"/>
</dbReference>
<evidence type="ECO:0000313" key="4">
    <source>
        <dbReference type="Proteomes" id="UP000199046"/>
    </source>
</evidence>
<gene>
    <name evidence="3" type="ORF">SAMN05421848_0411</name>
</gene>
<proteinExistence type="inferred from homology"/>
<dbReference type="InterPro" id="IPR036291">
    <property type="entry name" value="NAD(P)-bd_dom_sf"/>
</dbReference>
<accession>A0A1I1GBE7</accession>
<dbReference type="Pfam" id="PF13561">
    <property type="entry name" value="adh_short_C2"/>
    <property type="match status" value="1"/>
</dbReference>
<dbReference type="OrthoDB" id="6861885at2"/>
<dbReference type="STRING" id="402385.SAMN05421848_0411"/>